<dbReference type="CDD" id="cd01949">
    <property type="entry name" value="GGDEF"/>
    <property type="match status" value="1"/>
</dbReference>
<dbReference type="Gene3D" id="3.40.50.2300">
    <property type="match status" value="1"/>
</dbReference>
<dbReference type="PANTHER" id="PTHR45138:SF9">
    <property type="entry name" value="DIGUANYLATE CYCLASE DGCM-RELATED"/>
    <property type="match status" value="1"/>
</dbReference>
<dbReference type="InterPro" id="IPR001789">
    <property type="entry name" value="Sig_transdc_resp-reg_receiver"/>
</dbReference>
<organism evidence="6 7">
    <name type="scientific">Candidatus Lambdaproteobacteria bacterium RIFOXYD2_FULL_50_16</name>
    <dbReference type="NCBI Taxonomy" id="1817772"/>
    <lineage>
        <taxon>Bacteria</taxon>
        <taxon>Pseudomonadati</taxon>
        <taxon>Pseudomonadota</taxon>
        <taxon>Candidatus Lambdaproteobacteria</taxon>
    </lineage>
</organism>
<dbReference type="NCBIfam" id="TIGR00254">
    <property type="entry name" value="GGDEF"/>
    <property type="match status" value="1"/>
</dbReference>
<evidence type="ECO:0000256" key="1">
    <source>
        <dbReference type="ARBA" id="ARBA00012528"/>
    </source>
</evidence>
<evidence type="ECO:0000259" key="5">
    <source>
        <dbReference type="PROSITE" id="PS50887"/>
    </source>
</evidence>
<accession>A0A1F6GAJ4</accession>
<dbReference type="Pfam" id="PF00990">
    <property type="entry name" value="GGDEF"/>
    <property type="match status" value="1"/>
</dbReference>
<dbReference type="InterPro" id="IPR000160">
    <property type="entry name" value="GGDEF_dom"/>
</dbReference>
<protein>
    <recommendedName>
        <fullName evidence="1">diguanylate cyclase</fullName>
        <ecNumber evidence="1">2.7.7.65</ecNumber>
    </recommendedName>
</protein>
<keyword evidence="3" id="KW-0597">Phosphoprotein</keyword>
<dbReference type="SUPFAM" id="SSF52172">
    <property type="entry name" value="CheY-like"/>
    <property type="match status" value="1"/>
</dbReference>
<dbReference type="InterPro" id="IPR011006">
    <property type="entry name" value="CheY-like_superfamily"/>
</dbReference>
<feature type="domain" description="GGDEF" evidence="5">
    <location>
        <begin position="176"/>
        <end position="305"/>
    </location>
</feature>
<evidence type="ECO:0000256" key="2">
    <source>
        <dbReference type="ARBA" id="ARBA00034247"/>
    </source>
</evidence>
<dbReference type="SMART" id="SM00448">
    <property type="entry name" value="REC"/>
    <property type="match status" value="1"/>
</dbReference>
<dbReference type="GO" id="GO:0052621">
    <property type="term" value="F:diguanylate cyclase activity"/>
    <property type="evidence" value="ECO:0007669"/>
    <property type="project" value="UniProtKB-EC"/>
</dbReference>
<feature type="domain" description="Response regulatory" evidence="4">
    <location>
        <begin position="10"/>
        <end position="126"/>
    </location>
</feature>
<sequence length="308" mass="34100">MSSVTSEPARILIVDDTQKNIQLLGTLLKKENYLINVAYSGEQAIEVAQTVAPDLVLLDVMMPGIDGYQTCELLKQNPATTEIPVIFLTAKTEVKDIIQGFAVGAVDYVTKPFNAVVLLSRVRTHLNLRRALVTLEQKNQQLERMVVTDGLTGLFNHKFVFEMLAREVSEAKRYKSPLSIVMFDVDFFKKVNDNYGHQIGDEVLVKVSATIKSGVRQADIAGRYGGEEFLVILPASDLKSARQAAEKIRVSIEAIVWPHQGLKTTISGGVVQYSNETELELIDSADKLLYLAKQTGRNKICTPESTTV</sequence>
<evidence type="ECO:0000313" key="6">
    <source>
        <dbReference type="EMBL" id="OGG95136.1"/>
    </source>
</evidence>
<evidence type="ECO:0000313" key="7">
    <source>
        <dbReference type="Proteomes" id="UP000178449"/>
    </source>
</evidence>
<dbReference type="GO" id="GO:0000160">
    <property type="term" value="P:phosphorelay signal transduction system"/>
    <property type="evidence" value="ECO:0007669"/>
    <property type="project" value="InterPro"/>
</dbReference>
<dbReference type="STRING" id="1817772.A2527_08165"/>
<evidence type="ECO:0000259" key="4">
    <source>
        <dbReference type="PROSITE" id="PS50110"/>
    </source>
</evidence>
<dbReference type="FunFam" id="3.30.70.270:FF:000001">
    <property type="entry name" value="Diguanylate cyclase domain protein"/>
    <property type="match status" value="1"/>
</dbReference>
<dbReference type="GO" id="GO:1902201">
    <property type="term" value="P:negative regulation of bacterial-type flagellum-dependent cell motility"/>
    <property type="evidence" value="ECO:0007669"/>
    <property type="project" value="TreeGrafter"/>
</dbReference>
<dbReference type="CDD" id="cd19920">
    <property type="entry name" value="REC_PA4781-like"/>
    <property type="match status" value="1"/>
</dbReference>
<evidence type="ECO:0000256" key="3">
    <source>
        <dbReference type="PROSITE-ProRule" id="PRU00169"/>
    </source>
</evidence>
<reference evidence="6 7" key="1">
    <citation type="journal article" date="2016" name="Nat. Commun.">
        <title>Thousands of microbial genomes shed light on interconnected biogeochemical processes in an aquifer system.</title>
        <authorList>
            <person name="Anantharaman K."/>
            <person name="Brown C.T."/>
            <person name="Hug L.A."/>
            <person name="Sharon I."/>
            <person name="Castelle C.J."/>
            <person name="Probst A.J."/>
            <person name="Thomas B.C."/>
            <person name="Singh A."/>
            <person name="Wilkins M.J."/>
            <person name="Karaoz U."/>
            <person name="Brodie E.L."/>
            <person name="Williams K.H."/>
            <person name="Hubbard S.S."/>
            <person name="Banfield J.F."/>
        </authorList>
    </citation>
    <scope>NUCLEOTIDE SEQUENCE [LARGE SCALE GENOMIC DNA]</scope>
</reference>
<gene>
    <name evidence="6" type="ORF">A2527_08165</name>
</gene>
<dbReference type="EMBL" id="MFNE01000026">
    <property type="protein sequence ID" value="OGG95136.1"/>
    <property type="molecule type" value="Genomic_DNA"/>
</dbReference>
<dbReference type="AlphaFoldDB" id="A0A1F6GAJ4"/>
<dbReference type="InterPro" id="IPR029787">
    <property type="entry name" value="Nucleotide_cyclase"/>
</dbReference>
<proteinExistence type="predicted"/>
<dbReference type="Proteomes" id="UP000178449">
    <property type="component" value="Unassembled WGS sequence"/>
</dbReference>
<comment type="caution">
    <text evidence="6">The sequence shown here is derived from an EMBL/GenBank/DDBJ whole genome shotgun (WGS) entry which is preliminary data.</text>
</comment>
<dbReference type="PROSITE" id="PS50110">
    <property type="entry name" value="RESPONSE_REGULATORY"/>
    <property type="match status" value="1"/>
</dbReference>
<dbReference type="EC" id="2.7.7.65" evidence="1"/>
<dbReference type="Pfam" id="PF00072">
    <property type="entry name" value="Response_reg"/>
    <property type="match status" value="1"/>
</dbReference>
<dbReference type="GO" id="GO:0043709">
    <property type="term" value="P:cell adhesion involved in single-species biofilm formation"/>
    <property type="evidence" value="ECO:0007669"/>
    <property type="project" value="TreeGrafter"/>
</dbReference>
<dbReference type="InterPro" id="IPR050469">
    <property type="entry name" value="Diguanylate_Cyclase"/>
</dbReference>
<dbReference type="PANTHER" id="PTHR45138">
    <property type="entry name" value="REGULATORY COMPONENTS OF SENSORY TRANSDUCTION SYSTEM"/>
    <property type="match status" value="1"/>
</dbReference>
<comment type="catalytic activity">
    <reaction evidence="2">
        <text>2 GTP = 3',3'-c-di-GMP + 2 diphosphate</text>
        <dbReference type="Rhea" id="RHEA:24898"/>
        <dbReference type="ChEBI" id="CHEBI:33019"/>
        <dbReference type="ChEBI" id="CHEBI:37565"/>
        <dbReference type="ChEBI" id="CHEBI:58805"/>
        <dbReference type="EC" id="2.7.7.65"/>
    </reaction>
</comment>
<dbReference type="GO" id="GO:0005886">
    <property type="term" value="C:plasma membrane"/>
    <property type="evidence" value="ECO:0007669"/>
    <property type="project" value="TreeGrafter"/>
</dbReference>
<dbReference type="InterPro" id="IPR043128">
    <property type="entry name" value="Rev_trsase/Diguanyl_cyclase"/>
</dbReference>
<dbReference type="Gene3D" id="3.30.70.270">
    <property type="match status" value="1"/>
</dbReference>
<dbReference type="SUPFAM" id="SSF55073">
    <property type="entry name" value="Nucleotide cyclase"/>
    <property type="match status" value="1"/>
</dbReference>
<dbReference type="SMART" id="SM00267">
    <property type="entry name" value="GGDEF"/>
    <property type="match status" value="1"/>
</dbReference>
<name>A0A1F6GAJ4_9PROT</name>
<dbReference type="PROSITE" id="PS50887">
    <property type="entry name" value="GGDEF"/>
    <property type="match status" value="1"/>
</dbReference>
<feature type="modified residue" description="4-aspartylphosphate" evidence="3">
    <location>
        <position position="59"/>
    </location>
</feature>